<keyword evidence="2" id="KW-0732">Signal</keyword>
<reference evidence="3" key="1">
    <citation type="submission" date="2021-11" db="EMBL/GenBank/DDBJ databases">
        <authorList>
            <person name="Schell T."/>
        </authorList>
    </citation>
    <scope>NUCLEOTIDE SEQUENCE</scope>
    <source>
        <strain evidence="3">M5</strain>
    </source>
</reference>
<evidence type="ECO:0000256" key="1">
    <source>
        <dbReference type="SAM" id="MobiDB-lite"/>
    </source>
</evidence>
<protein>
    <submittedName>
        <fullName evidence="3">Uncharacterized protein</fullName>
    </submittedName>
</protein>
<name>A0A8J2RKP7_9CRUS</name>
<gene>
    <name evidence="3" type="ORF">DGAL_LOCUS7068</name>
</gene>
<proteinExistence type="predicted"/>
<comment type="caution">
    <text evidence="3">The sequence shown here is derived from an EMBL/GenBank/DDBJ whole genome shotgun (WGS) entry which is preliminary data.</text>
</comment>
<feature type="chain" id="PRO_5035269456" evidence="2">
    <location>
        <begin position="23"/>
        <end position="385"/>
    </location>
</feature>
<organism evidence="3 4">
    <name type="scientific">Daphnia galeata</name>
    <dbReference type="NCBI Taxonomy" id="27404"/>
    <lineage>
        <taxon>Eukaryota</taxon>
        <taxon>Metazoa</taxon>
        <taxon>Ecdysozoa</taxon>
        <taxon>Arthropoda</taxon>
        <taxon>Crustacea</taxon>
        <taxon>Branchiopoda</taxon>
        <taxon>Diplostraca</taxon>
        <taxon>Cladocera</taxon>
        <taxon>Anomopoda</taxon>
        <taxon>Daphniidae</taxon>
        <taxon>Daphnia</taxon>
    </lineage>
</organism>
<accession>A0A8J2RKP7</accession>
<dbReference type="Proteomes" id="UP000789390">
    <property type="component" value="Unassembled WGS sequence"/>
</dbReference>
<keyword evidence="4" id="KW-1185">Reference proteome</keyword>
<feature type="region of interest" description="Disordered" evidence="1">
    <location>
        <begin position="135"/>
        <end position="157"/>
    </location>
</feature>
<sequence>MSKAIPLAVCWLLLTCWTCISANTVTTRVVGVGDGRLQQPEMVRRIDPISEPGDWKPIDYGHPMRDDPTLVYVPPVVDPVHYGIHSAEPLWPIRGPKLPQFHLAPEAMLASSSTDQRWRSRQALRPKKTDVIISSSTTPRTTQFRPSQQTRRPSVDHQRLTQFHRHPVRSTAWKRYDHGPSNQLIGRSPALGPPLPVVLPTFRPGVMPTLKPDILPMSRPRIVTPTFRPGHPLNDQQQQRTSIIAAGRQNPSPDFSSSSNRYFSSNARSYESVIGGSSREDNSNGITSSNNRNSHLHNSLNVALNEGAESIDRVDDDLDGLLLNDTSSESLLNEKKQDVQTNDEPPADHHQRKRAKKPFFPFQFVIQSGYSKVRKYGNEIKEFIR</sequence>
<feature type="signal peptide" evidence="2">
    <location>
        <begin position="1"/>
        <end position="22"/>
    </location>
</feature>
<feature type="region of interest" description="Disordered" evidence="1">
    <location>
        <begin position="329"/>
        <end position="354"/>
    </location>
</feature>
<evidence type="ECO:0000313" key="3">
    <source>
        <dbReference type="EMBL" id="CAH0104301.1"/>
    </source>
</evidence>
<dbReference type="OrthoDB" id="6344205at2759"/>
<dbReference type="EMBL" id="CAKKLH010000135">
    <property type="protein sequence ID" value="CAH0104301.1"/>
    <property type="molecule type" value="Genomic_DNA"/>
</dbReference>
<feature type="compositionally biased region" description="Polar residues" evidence="1">
    <location>
        <begin position="135"/>
        <end position="152"/>
    </location>
</feature>
<feature type="region of interest" description="Disordered" evidence="1">
    <location>
        <begin position="273"/>
        <end position="295"/>
    </location>
</feature>
<dbReference type="AlphaFoldDB" id="A0A8J2RKP7"/>
<evidence type="ECO:0000256" key="2">
    <source>
        <dbReference type="SAM" id="SignalP"/>
    </source>
</evidence>
<evidence type="ECO:0000313" key="4">
    <source>
        <dbReference type="Proteomes" id="UP000789390"/>
    </source>
</evidence>